<evidence type="ECO:0000256" key="1">
    <source>
        <dbReference type="ARBA" id="ARBA00023268"/>
    </source>
</evidence>
<protein>
    <recommendedName>
        <fullName evidence="2">Reverse transcriptase/retrotransposon-derived protein RNase H-like domain-containing protein</fullName>
    </recommendedName>
</protein>
<dbReference type="Gene3D" id="3.30.70.270">
    <property type="match status" value="1"/>
</dbReference>
<dbReference type="Pfam" id="PF17919">
    <property type="entry name" value="RT_RNaseH_2"/>
    <property type="match status" value="1"/>
</dbReference>
<dbReference type="InterPro" id="IPR043128">
    <property type="entry name" value="Rev_trsase/Diguanyl_cyclase"/>
</dbReference>
<dbReference type="InterPro" id="IPR041577">
    <property type="entry name" value="RT_RNaseH_2"/>
</dbReference>
<organism evidence="3">
    <name type="scientific">Tanacetum cinerariifolium</name>
    <name type="common">Dalmatian daisy</name>
    <name type="synonym">Chrysanthemum cinerariifolium</name>
    <dbReference type="NCBI Taxonomy" id="118510"/>
    <lineage>
        <taxon>Eukaryota</taxon>
        <taxon>Viridiplantae</taxon>
        <taxon>Streptophyta</taxon>
        <taxon>Embryophyta</taxon>
        <taxon>Tracheophyta</taxon>
        <taxon>Spermatophyta</taxon>
        <taxon>Magnoliopsida</taxon>
        <taxon>eudicotyledons</taxon>
        <taxon>Gunneridae</taxon>
        <taxon>Pentapetalae</taxon>
        <taxon>asterids</taxon>
        <taxon>campanulids</taxon>
        <taxon>Asterales</taxon>
        <taxon>Asteraceae</taxon>
        <taxon>Asteroideae</taxon>
        <taxon>Anthemideae</taxon>
        <taxon>Anthemidinae</taxon>
        <taxon>Tanacetum</taxon>
    </lineage>
</organism>
<dbReference type="InterPro" id="IPR050951">
    <property type="entry name" value="Retrovirus_Pol_polyprotein"/>
</dbReference>
<dbReference type="PANTHER" id="PTHR37984">
    <property type="entry name" value="PROTEIN CBG26694"/>
    <property type="match status" value="1"/>
</dbReference>
<feature type="domain" description="Reverse transcriptase/retrotransposon-derived protein RNase H-like" evidence="2">
    <location>
        <begin position="53"/>
        <end position="96"/>
    </location>
</feature>
<gene>
    <name evidence="3" type="ORF">Tci_062997</name>
</gene>
<evidence type="ECO:0000259" key="2">
    <source>
        <dbReference type="Pfam" id="PF17919"/>
    </source>
</evidence>
<comment type="caution">
    <text evidence="3">The sequence shown here is derived from an EMBL/GenBank/DDBJ whole genome shotgun (WGS) entry which is preliminary data.</text>
</comment>
<dbReference type="EMBL" id="BKCJ010010313">
    <property type="protein sequence ID" value="GEU91019.1"/>
    <property type="molecule type" value="Genomic_DNA"/>
</dbReference>
<sequence length="539" mass="61673">MSVIEMCKPNTKHSLLSTPLCCDNTHDVTPCVSALAGCDRSVSEPQKNQKYEWGVEQEEAFQTLKENLCNTPILLLPDEAKDFTVYCDASNQGGGLSYSATMSVRFAITHPREAFKEENSTAEMLKEGKGVDKTYYDLRDMYGGHSPLEALCERMCRSPVLWAEIRESKLIGLELVQETTDKVVLIKEKLKAVRDSQKSYTDNRRNLLEFEVKDQVLLNVLPWKDDLMLRVDCDLLACSIFGMSRVLEWIGWVCLPSVGMDRMGMPTKYLNGSDGYTYPVLEWIGWVRLPSIGMDWMGTPTKGLRTTANEVTDSFLLKGLEKSIEESDLKSCECEAADDSDSIRHIENVNTPSVGYNPKNCSSKHDDALWAFRISNKTPTGCTPFKLVYGKACHLPVEIEHKAYWTLKQCNMDLTAATKNCFMKLNELMELRDGAYEHTRIYKERTKKWHDSRLYGDKNFKVGDKVFLFNSRFKMHSGKLKSRWYGPNVVKIVYLYGTIEIIDRNRISFKVNGQRLKKYHVEHTDAEDKEVVEFEENTT</sequence>
<proteinExistence type="predicted"/>
<dbReference type="PANTHER" id="PTHR37984:SF5">
    <property type="entry name" value="PROTEIN NYNRIN-LIKE"/>
    <property type="match status" value="1"/>
</dbReference>
<evidence type="ECO:0000313" key="3">
    <source>
        <dbReference type="EMBL" id="GEU91019.1"/>
    </source>
</evidence>
<keyword evidence="1" id="KW-0511">Multifunctional enzyme</keyword>
<dbReference type="AlphaFoldDB" id="A0A6L2P096"/>
<reference evidence="3" key="1">
    <citation type="journal article" date="2019" name="Sci. Rep.">
        <title>Draft genome of Tanacetum cinerariifolium, the natural source of mosquito coil.</title>
        <authorList>
            <person name="Yamashiro T."/>
            <person name="Shiraishi A."/>
            <person name="Satake H."/>
            <person name="Nakayama K."/>
        </authorList>
    </citation>
    <scope>NUCLEOTIDE SEQUENCE</scope>
</reference>
<accession>A0A6L2P096</accession>
<name>A0A6L2P096_TANCI</name>
<dbReference type="SUPFAM" id="SSF56672">
    <property type="entry name" value="DNA/RNA polymerases"/>
    <property type="match status" value="1"/>
</dbReference>
<dbReference type="InterPro" id="IPR043502">
    <property type="entry name" value="DNA/RNA_pol_sf"/>
</dbReference>
<dbReference type="GO" id="GO:0003824">
    <property type="term" value="F:catalytic activity"/>
    <property type="evidence" value="ECO:0007669"/>
    <property type="project" value="UniProtKB-KW"/>
</dbReference>